<keyword evidence="2" id="KW-1185">Reference proteome</keyword>
<dbReference type="EMBL" id="CAJVPW010005932">
    <property type="protein sequence ID" value="CAG8562547.1"/>
    <property type="molecule type" value="Genomic_DNA"/>
</dbReference>
<evidence type="ECO:0000313" key="1">
    <source>
        <dbReference type="EMBL" id="CAG8562547.1"/>
    </source>
</evidence>
<dbReference type="Proteomes" id="UP000789366">
    <property type="component" value="Unassembled WGS sequence"/>
</dbReference>
<feature type="non-terminal residue" evidence="1">
    <location>
        <position position="191"/>
    </location>
</feature>
<evidence type="ECO:0000313" key="2">
    <source>
        <dbReference type="Proteomes" id="UP000789366"/>
    </source>
</evidence>
<proteinExistence type="predicted"/>
<accession>A0ACA9M0E5</accession>
<sequence length="191" mass="22638">MDFFAIFCTLTVILFIYYLYSSISFCFYLYNYKHKNQEFGDRYNNQNIFNTLNDSINSKSHITNSTAFMENQINEVKFRKNLQNANNEKKFSKKRPNNKVIKDEKKIKPIYEKEDAKEKWNILDVKFENKILKAFIFYTDPYEPIVHGTFGANRFEVLYMSAIQMIKSLLLGFFAEVINGGREFGHPNYNG</sequence>
<protein>
    <submittedName>
        <fullName evidence="1">4141_t:CDS:1</fullName>
    </submittedName>
</protein>
<organism evidence="1 2">
    <name type="scientific">Cetraspora pellucida</name>
    <dbReference type="NCBI Taxonomy" id="1433469"/>
    <lineage>
        <taxon>Eukaryota</taxon>
        <taxon>Fungi</taxon>
        <taxon>Fungi incertae sedis</taxon>
        <taxon>Mucoromycota</taxon>
        <taxon>Glomeromycotina</taxon>
        <taxon>Glomeromycetes</taxon>
        <taxon>Diversisporales</taxon>
        <taxon>Gigasporaceae</taxon>
        <taxon>Cetraspora</taxon>
    </lineage>
</organism>
<comment type="caution">
    <text evidence="1">The sequence shown here is derived from an EMBL/GenBank/DDBJ whole genome shotgun (WGS) entry which is preliminary data.</text>
</comment>
<name>A0ACA9M0E5_9GLOM</name>
<gene>
    <name evidence="1" type="ORF">SPELUC_LOCUS5666</name>
</gene>
<reference evidence="1" key="1">
    <citation type="submission" date="2021-06" db="EMBL/GenBank/DDBJ databases">
        <authorList>
            <person name="Kallberg Y."/>
            <person name="Tangrot J."/>
            <person name="Rosling A."/>
        </authorList>
    </citation>
    <scope>NUCLEOTIDE SEQUENCE</scope>
    <source>
        <strain evidence="1">28 12/20/2015</strain>
    </source>
</reference>